<evidence type="ECO:0000256" key="5">
    <source>
        <dbReference type="ARBA" id="ARBA00022827"/>
    </source>
</evidence>
<dbReference type="GO" id="GO:0050660">
    <property type="term" value="F:flavin adenine dinucleotide binding"/>
    <property type="evidence" value="ECO:0007669"/>
    <property type="project" value="TreeGrafter"/>
</dbReference>
<feature type="compositionally biased region" description="Low complexity" evidence="8">
    <location>
        <begin position="89"/>
        <end position="127"/>
    </location>
</feature>
<sequence>METAGDSGTSSTSPSSPGYASSSSPSPPSSSSSSSSSSPSPPSFSSSSSSSSPSPPSFSSSSSSSSPSPPSSSSSSSSSSPSPPPPSSSPSSSPSSLSSSSSSSSSPSPPSFSSSSSSSFSSSPWPPSSSSSFPSSSVPLYVAFASQTGTAAEAARDLGREMLLLWQKENEKKVSSSSPSLPPPAVVSAEDLLLLPAFRRLAAASPLSPKTRTAPTENLAHGEREDAVVVFVVATTGYGEMPENAQKFWRLLLRASLPPNLLTNLKFAIFGLGDRLYRQFNFAARKLQMRLKQLGAQEFYRIGLGDDQHDFGYEGEFDPWIAGLLPSLLSLYCPSTASSPSSPASPTEDQRLPPCLYSVRVLPEQTADARLGTDEQAPLLEAKAAASPPRHTTAQDGQREAALFASPLMKEIDEKRISETAQDQMKRGTDIVGRVVSNRRLTPASHFQKIHLLQLAVPRRLVREAFADPCGGAVEAGERDASEESAHASWRLVPGSVCSISPLLPPRLTHAFLDAMNLPAHARLEIRPNRALAALGGDGESPETERDVKARGETHDSSAAGEGRRAGDGGVVVRAWDLFTQVVDVSGRPSRFLLKLLASWISQPLLKEKLLFLSSRSLEAKDEFCAYCRDERRTIAEVCWDFSCNATRASSSPVSLASAPLSDIVSALPLIQRRKYSIANFVSVSPAKNAGKRPQGENGSTAEKNSDASGSGESGKVEGVRWLLASPFLLRMRAPALFLWLGAESRARCIDTLVAAEERAGGEATAAGQDEELLVEMCYAVAEAETVSMRRCVGVCSSFLSELPVGCVIPFSIEPSKLPPCFFDLKTRLILISPGTGVAPTRALVQQRHAAWLAAAERAKAEAVPARDAGTRANLERASAFGDERLAEKAGRRERDLVFLGFRHEQADFLFADEWDMFTPWIDVHVAFSRDGVYRHLSRDPTTNEPKATTRRLGDKKKIYVQDLLEETSEEVASLLIESDAAVLISGRAHPMPSQVEDILVEILEKQGGLSTDAARRFLADKKRRKRYFCDTWG</sequence>
<dbReference type="AlphaFoldDB" id="F0VQX9"/>
<evidence type="ECO:0000256" key="3">
    <source>
        <dbReference type="ARBA" id="ARBA00022630"/>
    </source>
</evidence>
<feature type="region of interest" description="Disordered" evidence="8">
    <location>
        <begin position="1"/>
        <end position="127"/>
    </location>
</feature>
<feature type="compositionally biased region" description="Basic and acidic residues" evidence="8">
    <location>
        <begin position="543"/>
        <end position="566"/>
    </location>
</feature>
<comment type="cofactor">
    <cofactor evidence="1">
        <name>FMN</name>
        <dbReference type="ChEBI" id="CHEBI:58210"/>
    </cofactor>
</comment>
<dbReference type="InterPro" id="IPR017938">
    <property type="entry name" value="Riboflavin_synthase-like_b-brl"/>
</dbReference>
<feature type="region of interest" description="Disordered" evidence="8">
    <location>
        <begin position="534"/>
        <end position="566"/>
    </location>
</feature>
<reference evidence="10" key="2">
    <citation type="submission" date="2011-03" db="EMBL/GenBank/DDBJ databases">
        <title>Comparative genomics and transcriptomics of Neospora caninum and Toxoplasma gondii.</title>
        <authorList>
            <person name="Reid A.J."/>
            <person name="Sohal A."/>
            <person name="Harris D."/>
            <person name="Quail M."/>
            <person name="Sanders M."/>
            <person name="Berriman M."/>
            <person name="Wastling J.M."/>
            <person name="Pain A."/>
        </authorList>
    </citation>
    <scope>NUCLEOTIDE SEQUENCE</scope>
    <source>
        <strain evidence="10">Liverpool</strain>
    </source>
</reference>
<evidence type="ECO:0000259" key="9">
    <source>
        <dbReference type="PROSITE" id="PS50902"/>
    </source>
</evidence>
<evidence type="ECO:0000256" key="1">
    <source>
        <dbReference type="ARBA" id="ARBA00001917"/>
    </source>
</evidence>
<dbReference type="PROSITE" id="PS50902">
    <property type="entry name" value="FLAVODOXIN_LIKE"/>
    <property type="match status" value="1"/>
</dbReference>
<dbReference type="InterPro" id="IPR023173">
    <property type="entry name" value="NADPH_Cyt_P450_Rdtase_alpha"/>
</dbReference>
<feature type="region of interest" description="Disordered" evidence="8">
    <location>
        <begin position="689"/>
        <end position="715"/>
    </location>
</feature>
<evidence type="ECO:0000256" key="6">
    <source>
        <dbReference type="ARBA" id="ARBA00022857"/>
    </source>
</evidence>
<dbReference type="SUPFAM" id="SSF52218">
    <property type="entry name" value="Flavoproteins"/>
    <property type="match status" value="1"/>
</dbReference>
<dbReference type="Pfam" id="PF00667">
    <property type="entry name" value="FAD_binding_1"/>
    <property type="match status" value="1"/>
</dbReference>
<dbReference type="OMA" id="RSYYDIF"/>
<dbReference type="InterPro" id="IPR029039">
    <property type="entry name" value="Flavoprotein-like_sf"/>
</dbReference>
<gene>
    <name evidence="11" type="ORF">BN1204_065520</name>
    <name evidence="10" type="ORF">NCLIV_065520</name>
</gene>
<feature type="compositionally biased region" description="Low complexity" evidence="8">
    <location>
        <begin position="10"/>
        <end position="80"/>
    </location>
</feature>
<dbReference type="PANTHER" id="PTHR19384">
    <property type="entry name" value="NITRIC OXIDE SYNTHASE-RELATED"/>
    <property type="match status" value="1"/>
</dbReference>
<dbReference type="eggNOG" id="KOG1159">
    <property type="taxonomic scope" value="Eukaryota"/>
</dbReference>
<dbReference type="InParanoid" id="F0VQX9"/>
<dbReference type="GO" id="GO:0010181">
    <property type="term" value="F:FMN binding"/>
    <property type="evidence" value="ECO:0007669"/>
    <property type="project" value="InterPro"/>
</dbReference>
<dbReference type="VEuPathDB" id="ToxoDB:NCLIV_065520"/>
<comment type="cofactor">
    <cofactor evidence="2">
        <name>FAD</name>
        <dbReference type="ChEBI" id="CHEBI:57692"/>
    </cofactor>
</comment>
<dbReference type="Gene3D" id="1.20.990.10">
    <property type="entry name" value="NADPH-cytochrome p450 Reductase, Chain A, domain 3"/>
    <property type="match status" value="1"/>
</dbReference>
<evidence type="ECO:0000313" key="12">
    <source>
        <dbReference type="Proteomes" id="UP000007494"/>
    </source>
</evidence>
<dbReference type="InterPro" id="IPR008254">
    <property type="entry name" value="Flavodoxin/NO_synth"/>
</dbReference>
<organism evidence="10 12">
    <name type="scientific">Neospora caninum (strain Liverpool)</name>
    <dbReference type="NCBI Taxonomy" id="572307"/>
    <lineage>
        <taxon>Eukaryota</taxon>
        <taxon>Sar</taxon>
        <taxon>Alveolata</taxon>
        <taxon>Apicomplexa</taxon>
        <taxon>Conoidasida</taxon>
        <taxon>Coccidia</taxon>
        <taxon>Eucoccidiorida</taxon>
        <taxon>Eimeriorina</taxon>
        <taxon>Sarcocystidae</taxon>
        <taxon>Neospora</taxon>
    </lineage>
</organism>
<reference evidence="11" key="4">
    <citation type="journal article" date="2015" name="PLoS ONE">
        <title>Comprehensive Evaluation of Toxoplasma gondii VEG and Neospora caninum LIV Genomes with Tachyzoite Stage Transcriptome and Proteome Defines Novel Transcript Features.</title>
        <authorList>
            <person name="Ramaprasad A."/>
            <person name="Mourier T."/>
            <person name="Naeem R."/>
            <person name="Malas T.B."/>
            <person name="Moussa E."/>
            <person name="Panigrahi A."/>
            <person name="Vermont S.J."/>
            <person name="Otto T.D."/>
            <person name="Wastling J."/>
            <person name="Pain A."/>
        </authorList>
    </citation>
    <scope>NUCLEOTIDE SEQUENCE</scope>
    <source>
        <strain evidence="11">Liverpool</strain>
    </source>
</reference>
<dbReference type="Proteomes" id="UP000007494">
    <property type="component" value="Chromosome XII"/>
</dbReference>
<dbReference type="InterPro" id="IPR003097">
    <property type="entry name" value="CysJ-like_FAD-binding"/>
</dbReference>
<dbReference type="PANTHER" id="PTHR19384:SF10">
    <property type="entry name" value="NADPH-DEPENDENT DIFLAVIN OXIDOREDUCTASE 1"/>
    <property type="match status" value="1"/>
</dbReference>
<dbReference type="InterPro" id="IPR001709">
    <property type="entry name" value="Flavoprot_Pyr_Nucl_cyt_Rdtase"/>
</dbReference>
<keyword evidence="5" id="KW-0274">FAD</keyword>
<accession>F0VQX9</accession>
<dbReference type="Gene3D" id="3.40.50.80">
    <property type="entry name" value="Nucleotide-binding domain of ferredoxin-NADP reductase (FNR) module"/>
    <property type="match status" value="1"/>
</dbReference>
<dbReference type="Gene3D" id="3.40.50.360">
    <property type="match status" value="1"/>
</dbReference>
<dbReference type="Pfam" id="PF00258">
    <property type="entry name" value="Flavodoxin_1"/>
    <property type="match status" value="1"/>
</dbReference>
<evidence type="ECO:0000256" key="8">
    <source>
        <dbReference type="SAM" id="MobiDB-lite"/>
    </source>
</evidence>
<dbReference type="PRINTS" id="PR00371">
    <property type="entry name" value="FPNCR"/>
</dbReference>
<dbReference type="RefSeq" id="XP_003886152.1">
    <property type="nucleotide sequence ID" value="XM_003886103.1"/>
</dbReference>
<proteinExistence type="predicted"/>
<keyword evidence="6" id="KW-0521">NADP</keyword>
<evidence type="ECO:0000256" key="4">
    <source>
        <dbReference type="ARBA" id="ARBA00022643"/>
    </source>
</evidence>
<name>F0VQX9_NEOCL</name>
<dbReference type="SUPFAM" id="SSF52343">
    <property type="entry name" value="Ferredoxin reductase-like, C-terminal NADP-linked domain"/>
    <property type="match status" value="1"/>
</dbReference>
<dbReference type="GO" id="GO:0016491">
    <property type="term" value="F:oxidoreductase activity"/>
    <property type="evidence" value="ECO:0007669"/>
    <property type="project" value="UniProtKB-KW"/>
</dbReference>
<keyword evidence="4" id="KW-0288">FMN</keyword>
<protein>
    <submittedName>
        <fullName evidence="11">Flavodoxin domain-containing protein</fullName>
    </submittedName>
</protein>
<dbReference type="PRINTS" id="PR00369">
    <property type="entry name" value="FLAVODOXIN"/>
</dbReference>
<dbReference type="SUPFAM" id="SSF63380">
    <property type="entry name" value="Riboflavin synthase domain-like"/>
    <property type="match status" value="1"/>
</dbReference>
<evidence type="ECO:0000313" key="10">
    <source>
        <dbReference type="EMBL" id="CBZ56126.1"/>
    </source>
</evidence>
<dbReference type="EMBL" id="FR823393">
    <property type="protein sequence ID" value="CBZ56126.1"/>
    <property type="molecule type" value="Genomic_DNA"/>
</dbReference>
<dbReference type="EMBL" id="LN714487">
    <property type="protein sequence ID" value="CEL70881.1"/>
    <property type="molecule type" value="Genomic_DNA"/>
</dbReference>
<feature type="domain" description="Flavodoxin-like" evidence="9">
    <location>
        <begin position="140"/>
        <end position="325"/>
    </location>
</feature>
<reference evidence="12" key="3">
    <citation type="journal article" date="2012" name="PLoS Pathog.">
        <title>Comparative genomics of the apicomplexan parasites Toxoplasma gondii and Neospora caninum: Coccidia differing in host range and transmission strategy.</title>
        <authorList>
            <person name="Reid A.J."/>
            <person name="Vermont S.J."/>
            <person name="Cotton J.A."/>
            <person name="Harris D."/>
            <person name="Hill-Cawthorne G.A."/>
            <person name="Konen-Waisman S."/>
            <person name="Latham S.M."/>
            <person name="Mourier T."/>
            <person name="Norton R."/>
            <person name="Quail M.A."/>
            <person name="Sanders M."/>
            <person name="Shanmugam D."/>
            <person name="Sohal A."/>
            <person name="Wasmuth J.D."/>
            <person name="Brunk B."/>
            <person name="Grigg M.E."/>
            <person name="Howard J.C."/>
            <person name="Parkinson J."/>
            <person name="Roos D.S."/>
            <person name="Trees A.J."/>
            <person name="Berriman M."/>
            <person name="Pain A."/>
            <person name="Wastling J.M."/>
        </authorList>
    </citation>
    <scope>NUCLEOTIDE SEQUENCE [LARGE SCALE GENOMIC DNA]</scope>
    <source>
        <strain evidence="12">Liverpool</strain>
    </source>
</reference>
<evidence type="ECO:0000256" key="2">
    <source>
        <dbReference type="ARBA" id="ARBA00001974"/>
    </source>
</evidence>
<evidence type="ECO:0000313" key="11">
    <source>
        <dbReference type="EMBL" id="CEL70881.1"/>
    </source>
</evidence>
<keyword evidence="12" id="KW-1185">Reference proteome</keyword>
<dbReference type="InterPro" id="IPR039261">
    <property type="entry name" value="FNR_nucleotide-bd"/>
</dbReference>
<dbReference type="GeneID" id="13445349"/>
<keyword evidence="7" id="KW-0560">Oxidoreductase</keyword>
<reference evidence="10" key="1">
    <citation type="submission" date="2011-02" db="EMBL/GenBank/DDBJ databases">
        <authorList>
            <person name="Aslett M."/>
        </authorList>
    </citation>
    <scope>NUCLEOTIDE SEQUENCE</scope>
    <source>
        <strain evidence="10">Liverpool</strain>
    </source>
</reference>
<keyword evidence="3" id="KW-0285">Flavoprotein</keyword>
<evidence type="ECO:0000256" key="7">
    <source>
        <dbReference type="ARBA" id="ARBA00023002"/>
    </source>
</evidence>
<dbReference type="GO" id="GO:0005829">
    <property type="term" value="C:cytosol"/>
    <property type="evidence" value="ECO:0007669"/>
    <property type="project" value="TreeGrafter"/>
</dbReference>
<dbReference type="InterPro" id="IPR001094">
    <property type="entry name" value="Flavdoxin-like"/>
</dbReference>
<dbReference type="OrthoDB" id="332159at2759"/>